<evidence type="ECO:0000256" key="1">
    <source>
        <dbReference type="SAM" id="Coils"/>
    </source>
</evidence>
<organism evidence="2 4">
    <name type="scientific">Aneurinibacillus migulanus</name>
    <name type="common">Bacillus migulanus</name>
    <dbReference type="NCBI Taxonomy" id="47500"/>
    <lineage>
        <taxon>Bacteria</taxon>
        <taxon>Bacillati</taxon>
        <taxon>Bacillota</taxon>
        <taxon>Bacilli</taxon>
        <taxon>Bacillales</taxon>
        <taxon>Paenibacillaceae</taxon>
        <taxon>Aneurinibacillus group</taxon>
        <taxon>Aneurinibacillus</taxon>
    </lineage>
</organism>
<dbReference type="STRING" id="47500.AF333_04640"/>
<dbReference type="InterPro" id="IPR009636">
    <property type="entry name" value="SCAF"/>
</dbReference>
<protein>
    <submittedName>
        <fullName evidence="3">Phage minor structural protein GP20</fullName>
    </submittedName>
    <submittedName>
        <fullName evidence="2">Scaffolding protein</fullName>
    </submittedName>
</protein>
<dbReference type="EMBL" id="LGUG01000004">
    <property type="protein sequence ID" value="KON94880.1"/>
    <property type="molecule type" value="Genomic_DNA"/>
</dbReference>
<dbReference type="Proteomes" id="UP000037269">
    <property type="component" value="Unassembled WGS sequence"/>
</dbReference>
<keyword evidence="1" id="KW-0175">Coiled coil</keyword>
<evidence type="ECO:0000313" key="4">
    <source>
        <dbReference type="Proteomes" id="UP000037269"/>
    </source>
</evidence>
<name>A0A0D1XTF6_ANEMI</name>
<dbReference type="OrthoDB" id="2365850at2"/>
<gene>
    <name evidence="2" type="ORF">AF333_04640</name>
    <name evidence="3" type="ORF">SAMN04487909_109113</name>
</gene>
<dbReference type="Proteomes" id="UP000182836">
    <property type="component" value="Unassembled WGS sequence"/>
</dbReference>
<evidence type="ECO:0000313" key="2">
    <source>
        <dbReference type="EMBL" id="KON94880.1"/>
    </source>
</evidence>
<feature type="coiled-coil region" evidence="1">
    <location>
        <begin position="35"/>
        <end position="96"/>
    </location>
</feature>
<dbReference type="AlphaFoldDB" id="A0A0D1XTF6"/>
<sequence>MDLKELLGEELYNQVIEKAGDNKIAVVSDGNWFPKDKFDEKNNEVKELKGQLKERDKQLEDLGAKAKGNEELVKQINDLKEQNERTTKEYQEKLDKQAFEFALDKAITEAQARNPKAVKALLNTETIKLDGEKLLGFDEQIKVIRESDGYLFDSPGLKGRVPHNPPNPRDKTTVNPFSKEHFNLTEQGRIYKEDRELAIRLAAEHGIKLN</sequence>
<proteinExistence type="predicted"/>
<keyword evidence="4" id="KW-1185">Reference proteome</keyword>
<reference evidence="3 5" key="2">
    <citation type="submission" date="2016-10" db="EMBL/GenBank/DDBJ databases">
        <authorList>
            <person name="de Groot N.N."/>
        </authorList>
    </citation>
    <scope>NUCLEOTIDE SEQUENCE [LARGE SCALE GENOMIC DNA]</scope>
    <source>
        <strain evidence="3 5">DSM 2895</strain>
    </source>
</reference>
<dbReference type="Pfam" id="PF06810">
    <property type="entry name" value="Phage_scaffold"/>
    <property type="match status" value="1"/>
</dbReference>
<accession>A0A0D1XTF6</accession>
<dbReference type="PATRIC" id="fig|47500.8.peg.5461"/>
<reference evidence="2 4" key="1">
    <citation type="submission" date="2015-07" db="EMBL/GenBank/DDBJ databases">
        <title>Fjat-14205 dsm 2895.</title>
        <authorList>
            <person name="Liu B."/>
            <person name="Wang J."/>
            <person name="Zhu Y."/>
            <person name="Liu G."/>
            <person name="Chen Q."/>
            <person name="Chen Z."/>
            <person name="Lan J."/>
            <person name="Che J."/>
            <person name="Ge C."/>
            <person name="Shi H."/>
            <person name="Pan Z."/>
            <person name="Liu X."/>
        </authorList>
    </citation>
    <scope>NUCLEOTIDE SEQUENCE [LARGE SCALE GENOMIC DNA]</scope>
    <source>
        <strain evidence="2 4">DSM 2895</strain>
    </source>
</reference>
<dbReference type="GeneID" id="42304494"/>
<evidence type="ECO:0000313" key="5">
    <source>
        <dbReference type="Proteomes" id="UP000182836"/>
    </source>
</evidence>
<dbReference type="RefSeq" id="WP_043065042.1">
    <property type="nucleotide sequence ID" value="NZ_BJOA01000067.1"/>
</dbReference>
<dbReference type="EMBL" id="FNED01000009">
    <property type="protein sequence ID" value="SDI92565.1"/>
    <property type="molecule type" value="Genomic_DNA"/>
</dbReference>
<evidence type="ECO:0000313" key="3">
    <source>
        <dbReference type="EMBL" id="SDI92565.1"/>
    </source>
</evidence>